<evidence type="ECO:0000256" key="9">
    <source>
        <dbReference type="SAM" id="SignalP"/>
    </source>
</evidence>
<organism evidence="11 12">
    <name type="scientific">Parapedobacter luteus</name>
    <dbReference type="NCBI Taxonomy" id="623280"/>
    <lineage>
        <taxon>Bacteria</taxon>
        <taxon>Pseudomonadati</taxon>
        <taxon>Bacteroidota</taxon>
        <taxon>Sphingobacteriia</taxon>
        <taxon>Sphingobacteriales</taxon>
        <taxon>Sphingobacteriaceae</taxon>
        <taxon>Parapedobacter</taxon>
    </lineage>
</organism>
<comment type="similarity">
    <text evidence="7">Belongs to the TonB-dependent receptor family.</text>
</comment>
<evidence type="ECO:0000256" key="5">
    <source>
        <dbReference type="ARBA" id="ARBA00023136"/>
    </source>
</evidence>
<evidence type="ECO:0000313" key="12">
    <source>
        <dbReference type="Proteomes" id="UP000190541"/>
    </source>
</evidence>
<evidence type="ECO:0000256" key="3">
    <source>
        <dbReference type="ARBA" id="ARBA00022452"/>
    </source>
</evidence>
<reference evidence="11 12" key="1">
    <citation type="submission" date="2017-02" db="EMBL/GenBank/DDBJ databases">
        <authorList>
            <person name="Peterson S.W."/>
        </authorList>
    </citation>
    <scope>NUCLEOTIDE SEQUENCE [LARGE SCALE GENOMIC DNA]</scope>
    <source>
        <strain evidence="11 12">DSM 22899</strain>
    </source>
</reference>
<dbReference type="InterPro" id="IPR037066">
    <property type="entry name" value="Plug_dom_sf"/>
</dbReference>
<dbReference type="Gene3D" id="2.40.170.20">
    <property type="entry name" value="TonB-dependent receptor, beta-barrel domain"/>
    <property type="match status" value="1"/>
</dbReference>
<dbReference type="EMBL" id="FUYS01000001">
    <property type="protein sequence ID" value="SKB26848.1"/>
    <property type="molecule type" value="Genomic_DNA"/>
</dbReference>
<dbReference type="InterPro" id="IPR012910">
    <property type="entry name" value="Plug_dom"/>
</dbReference>
<dbReference type="NCBIfam" id="TIGR04057">
    <property type="entry name" value="SusC_RagA_signa"/>
    <property type="match status" value="1"/>
</dbReference>
<dbReference type="AlphaFoldDB" id="A0A1T4ZVW2"/>
<evidence type="ECO:0000256" key="2">
    <source>
        <dbReference type="ARBA" id="ARBA00022448"/>
    </source>
</evidence>
<keyword evidence="3 7" id="KW-1134">Transmembrane beta strand</keyword>
<dbReference type="InterPro" id="IPR023996">
    <property type="entry name" value="TonB-dep_OMP_SusC/RagA"/>
</dbReference>
<dbReference type="PROSITE" id="PS52016">
    <property type="entry name" value="TONB_DEPENDENT_REC_3"/>
    <property type="match status" value="1"/>
</dbReference>
<evidence type="ECO:0000256" key="4">
    <source>
        <dbReference type="ARBA" id="ARBA00022692"/>
    </source>
</evidence>
<keyword evidence="9" id="KW-0732">Signal</keyword>
<dbReference type="InterPro" id="IPR023997">
    <property type="entry name" value="TonB-dep_OMP_SusC/RagA_CS"/>
</dbReference>
<name>A0A1T4ZVW2_9SPHI</name>
<keyword evidence="12" id="KW-1185">Reference proteome</keyword>
<feature type="signal peptide" evidence="9">
    <location>
        <begin position="1"/>
        <end position="27"/>
    </location>
</feature>
<dbReference type="SUPFAM" id="SSF49464">
    <property type="entry name" value="Carboxypeptidase regulatory domain-like"/>
    <property type="match status" value="1"/>
</dbReference>
<keyword evidence="2 7" id="KW-0813">Transport</keyword>
<dbReference type="Pfam" id="PF07715">
    <property type="entry name" value="Plug"/>
    <property type="match status" value="1"/>
</dbReference>
<dbReference type="STRING" id="623280.SAMN05660226_00179"/>
<proteinExistence type="inferred from homology"/>
<dbReference type="InterPro" id="IPR036942">
    <property type="entry name" value="Beta-barrel_TonB_sf"/>
</dbReference>
<dbReference type="GO" id="GO:0009279">
    <property type="term" value="C:cell outer membrane"/>
    <property type="evidence" value="ECO:0007669"/>
    <property type="project" value="UniProtKB-SubCell"/>
</dbReference>
<evidence type="ECO:0000256" key="1">
    <source>
        <dbReference type="ARBA" id="ARBA00004571"/>
    </source>
</evidence>
<dbReference type="OrthoDB" id="9768177at2"/>
<comment type="subcellular location">
    <subcellularLocation>
        <location evidence="1 7">Cell outer membrane</location>
        <topology evidence="1 7">Multi-pass membrane protein</topology>
    </subcellularLocation>
</comment>
<dbReference type="Gene3D" id="2.170.130.10">
    <property type="entry name" value="TonB-dependent receptor, plug domain"/>
    <property type="match status" value="1"/>
</dbReference>
<keyword evidence="4 7" id="KW-0812">Transmembrane</keyword>
<gene>
    <name evidence="11" type="ORF">SAMN05660226_00179</name>
</gene>
<evidence type="ECO:0000256" key="7">
    <source>
        <dbReference type="PROSITE-ProRule" id="PRU01360"/>
    </source>
</evidence>
<evidence type="ECO:0000259" key="10">
    <source>
        <dbReference type="Pfam" id="PF07715"/>
    </source>
</evidence>
<dbReference type="NCBIfam" id="TIGR04056">
    <property type="entry name" value="OMP_RagA_SusC"/>
    <property type="match status" value="1"/>
</dbReference>
<dbReference type="Gene3D" id="2.60.40.1120">
    <property type="entry name" value="Carboxypeptidase-like, regulatory domain"/>
    <property type="match status" value="1"/>
</dbReference>
<accession>A0A1T4ZVW2</accession>
<keyword evidence="5 7" id="KW-0472">Membrane</keyword>
<feature type="region of interest" description="Disordered" evidence="8">
    <location>
        <begin position="850"/>
        <end position="869"/>
    </location>
</feature>
<sequence>MKRLHLTRIPCMLFMLCCYLCGARVYAQNVTVSGVVKDQRGTLLAGVTVKEKGSPNTVVTADNGRYTITVRGPGSTLVFSYVGFHPLERSVSSGSSSVDIILEEDASSLDEVVVVGYQNMQRRKMTGAVSSVSGRDFENTPYATFDQMLQGRVAGLTVLTTSGEPGTNNVVNIRGSSNLGLADNQLQAPLYVIDNIIYDVGDIQAAYGNASPLQAINPNDIESVDILKDASAASIYGARAANGVIIIKTKRPPLGVPEVRVSAYGGVSSRPAMKPIMVGAADRRMKMSLLYGGGQYDWFYTGQIHQMLTDSLNPSFNNATDWQGLFLQSAPITNVNVSIGASMEKFLYRISAQHYYEEGVMMGFANQSLTPRLLLQVNPLENLQFETNIFAGFTKAKHGSGDDQKYPFTTWGFPSSFWEIGELDRQIYTGRYDGLLDDDRSTSINGNVAGTVKKLFVPELSLRSQFSFNINNNTRDLYRPVLLTGNYNTAQNWVNQNRRWEWESYLNYAKTFDSGHTVSGVLGYGMEKNVSNNSQLLGRSLNNEAIKTISGIGSGSNLYGRSLIAERARMSVFGRFGYDYKNRYLISASYRMDASSRYSADNRWGIFPSISAGWAVSEEDFFKDLGDFITFLKIRGSYGITGRDPGSEYAHYTMLTYDGTYTGSVLDNGVDGWQQGQLGLPAVPNQTTYNGTRVAYANYGAAATSSTIKWESSPQMNIGVDLNMLNDRIEVNADFYVRNSTNLVYGLQMPLTSGYATIENNYIDIRNSGVELTVNSRNMSPHSAFQWSTNFNISYNRNFVTKLPDGGREIKVGPAWMERALNVGQPLFPFKVWKVDGVYSTDGDVPVNPLTGDRIRHGSTTGTQYQAGDPRRLDMNGDYVIDDNDKVDMGDPNPDIVGGMTHTFSYKNWSLSALTTFVFGRTLWNGYLSDRLQDAGSATLYSTWGTNSAISGDFQLTDFWMQPGDNARFPSLFRNTVDNWHIANSTFVENASFIRIKNVRLGYNVPTNVAKRLGMRSLRLYAVLDNIAIFSWSTVPDPEAVEPNGYSTGNGYPIPKKWTFGIDFNL</sequence>
<dbReference type="Pfam" id="PF13715">
    <property type="entry name" value="CarbopepD_reg_2"/>
    <property type="match status" value="1"/>
</dbReference>
<protein>
    <submittedName>
        <fullName evidence="11">TonB-linked outer membrane protein, SusC/RagA family</fullName>
    </submittedName>
</protein>
<evidence type="ECO:0000256" key="6">
    <source>
        <dbReference type="ARBA" id="ARBA00023237"/>
    </source>
</evidence>
<evidence type="ECO:0000256" key="8">
    <source>
        <dbReference type="SAM" id="MobiDB-lite"/>
    </source>
</evidence>
<evidence type="ECO:0000313" key="11">
    <source>
        <dbReference type="EMBL" id="SKB26848.1"/>
    </source>
</evidence>
<dbReference type="SUPFAM" id="SSF56935">
    <property type="entry name" value="Porins"/>
    <property type="match status" value="1"/>
</dbReference>
<feature type="chain" id="PRO_5012707573" evidence="9">
    <location>
        <begin position="28"/>
        <end position="1066"/>
    </location>
</feature>
<dbReference type="Proteomes" id="UP000190541">
    <property type="component" value="Unassembled WGS sequence"/>
</dbReference>
<keyword evidence="6 7" id="KW-0998">Cell outer membrane</keyword>
<feature type="domain" description="TonB-dependent receptor plug" evidence="10">
    <location>
        <begin position="123"/>
        <end position="244"/>
    </location>
</feature>
<dbReference type="InterPro" id="IPR008969">
    <property type="entry name" value="CarboxyPept-like_regulatory"/>
</dbReference>
<dbReference type="InterPro" id="IPR039426">
    <property type="entry name" value="TonB-dep_rcpt-like"/>
</dbReference>